<protein>
    <submittedName>
        <fullName evidence="1">Uncharacterized protein</fullName>
    </submittedName>
</protein>
<sequence length="112" mass="12880">MIEKQILLFYLICEICNNNTMKTTDKAKQFLEKARKVAKEIAINKGSVSADNIKEKIKIPKGLSPNIMGGVFTNEFVKKGYRKSTDKLAKGRIISFYHFKQKCLSNQRCFKQ</sequence>
<accession>A0A6C0F9J7</accession>
<dbReference type="EMBL" id="MN738791">
    <property type="protein sequence ID" value="QHT37273.1"/>
    <property type="molecule type" value="Genomic_DNA"/>
</dbReference>
<organism evidence="1">
    <name type="scientific">viral metagenome</name>
    <dbReference type="NCBI Taxonomy" id="1070528"/>
    <lineage>
        <taxon>unclassified sequences</taxon>
        <taxon>metagenomes</taxon>
        <taxon>organismal metagenomes</taxon>
    </lineage>
</organism>
<name>A0A6C0F9J7_9ZZZZ</name>
<dbReference type="AlphaFoldDB" id="A0A6C0F9J7"/>
<proteinExistence type="predicted"/>
<evidence type="ECO:0000313" key="1">
    <source>
        <dbReference type="EMBL" id="QHT37273.1"/>
    </source>
</evidence>
<reference evidence="1" key="1">
    <citation type="journal article" date="2020" name="Nature">
        <title>Giant virus diversity and host interactions through global metagenomics.</title>
        <authorList>
            <person name="Schulz F."/>
            <person name="Roux S."/>
            <person name="Paez-Espino D."/>
            <person name="Jungbluth S."/>
            <person name="Walsh D.A."/>
            <person name="Denef V.J."/>
            <person name="McMahon K.D."/>
            <person name="Konstantinidis K.T."/>
            <person name="Eloe-Fadrosh E.A."/>
            <person name="Kyrpides N.C."/>
            <person name="Woyke T."/>
        </authorList>
    </citation>
    <scope>NUCLEOTIDE SEQUENCE</scope>
    <source>
        <strain evidence="1">GVMAG-S-ERX555967-131</strain>
    </source>
</reference>